<proteinExistence type="predicted"/>
<dbReference type="EMBL" id="CP050831">
    <property type="protein sequence ID" value="QIU94399.1"/>
    <property type="molecule type" value="Genomic_DNA"/>
</dbReference>
<evidence type="ECO:0000313" key="1">
    <source>
        <dbReference type="EMBL" id="QIU94399.1"/>
    </source>
</evidence>
<protein>
    <recommendedName>
        <fullName evidence="3">Outer membrane protein beta-barrel domain-containing protein</fullName>
    </recommendedName>
</protein>
<dbReference type="KEGG" id="bfc:BacF7301_09675"/>
<name>A0A6H0KMG3_9BACE</name>
<accession>A0A6H0KMG3</accession>
<reference evidence="1 2" key="1">
    <citation type="submission" date="2020-03" db="EMBL/GenBank/DDBJ databases">
        <title>Genomic analysis of Bacteroides faecium CBA7301.</title>
        <authorList>
            <person name="Kim J."/>
            <person name="Roh S.W."/>
        </authorList>
    </citation>
    <scope>NUCLEOTIDE SEQUENCE [LARGE SCALE GENOMIC DNA]</scope>
    <source>
        <strain evidence="1 2">CBA7301</strain>
    </source>
</reference>
<dbReference type="RefSeq" id="WP_167962297.1">
    <property type="nucleotide sequence ID" value="NZ_CP050831.1"/>
</dbReference>
<dbReference type="AlphaFoldDB" id="A0A6H0KMG3"/>
<evidence type="ECO:0008006" key="3">
    <source>
        <dbReference type="Google" id="ProtNLM"/>
    </source>
</evidence>
<dbReference type="Proteomes" id="UP000501780">
    <property type="component" value="Chromosome"/>
</dbReference>
<sequence>MKRQILLIICLLLAAAKGKAQEEERTRVWKVELTGALNNYSAWEIEPTITYQPIPYAGITVGLLFCNIITDESYSGISKDQQWRWSSSDDTPLCHLFAFRPALQFATPALILGKDKDMALSFIVSPGLTIPLSTNKSLDIDYYPNASGAWTAMRFDRIKNRGGRTVFYHIKGMFTLDLDEQYTLSAGYTLSDFDMYSGGRNITVEGKKLTMPKFNFMHSFFISIGYRF</sequence>
<organism evidence="1 2">
    <name type="scientific">Bacteroides faecium</name>
    <dbReference type="NCBI Taxonomy" id="2715212"/>
    <lineage>
        <taxon>Bacteria</taxon>
        <taxon>Pseudomonadati</taxon>
        <taxon>Bacteroidota</taxon>
        <taxon>Bacteroidia</taxon>
        <taxon>Bacteroidales</taxon>
        <taxon>Bacteroidaceae</taxon>
        <taxon>Bacteroides</taxon>
    </lineage>
</organism>
<evidence type="ECO:0000313" key="2">
    <source>
        <dbReference type="Proteomes" id="UP000501780"/>
    </source>
</evidence>
<gene>
    <name evidence="1" type="ORF">BacF7301_09675</name>
</gene>
<keyword evidence="2" id="KW-1185">Reference proteome</keyword>